<dbReference type="Proteomes" id="UP000033662">
    <property type="component" value="Unassembled WGS sequence"/>
</dbReference>
<dbReference type="InterPro" id="IPR025562">
    <property type="entry name" value="Tae4"/>
</dbReference>
<comment type="caution">
    <text evidence="1">The sequence shown here is derived from an EMBL/GenBank/DDBJ whole genome shotgun (WGS) entry which is preliminary data.</text>
</comment>
<sequence>MFTFDTLWKSHPQIFGDAAPCRTNGAKNFSDQCAINLGVALRRAGADMSQLKSVRHCWQHPKSDGHILAAEELAKALSRAKIPGLQAMKTIKSEEFEETLGGQQGVIFFKDFWRRANETTTNRSGDHIDLWNGRRLTDWLSYPRIQMGFSIEGTFSDFHDSKDIWFWKVI</sequence>
<dbReference type="Gene3D" id="3.90.1720.80">
    <property type="match status" value="1"/>
</dbReference>
<evidence type="ECO:0008006" key="3">
    <source>
        <dbReference type="Google" id="ProtNLM"/>
    </source>
</evidence>
<dbReference type="Pfam" id="PF14113">
    <property type="entry name" value="Tae4"/>
    <property type="match status" value="1"/>
</dbReference>
<dbReference type="OrthoDB" id="1262040at2"/>
<name>A0A0F4XMN2_9PSED</name>
<accession>A0A0F4XMN2</accession>
<reference evidence="1 2" key="1">
    <citation type="submission" date="2015-03" db="EMBL/GenBank/DDBJ databases">
        <title>Pseudomonas fluorescens 1855-344 Genome sequencing and assembly.</title>
        <authorList>
            <person name="Eng W.W.H."/>
            <person name="Gan H.M."/>
            <person name="Savka M.A."/>
        </authorList>
    </citation>
    <scope>NUCLEOTIDE SEQUENCE [LARGE SCALE GENOMIC DNA]</scope>
    <source>
        <strain evidence="1 2">1855-344</strain>
    </source>
</reference>
<evidence type="ECO:0000313" key="2">
    <source>
        <dbReference type="Proteomes" id="UP000033662"/>
    </source>
</evidence>
<protein>
    <recommendedName>
        <fullName evidence="3">Type VI secretion system (T6SS), amidase effector protein 4</fullName>
    </recommendedName>
</protein>
<organism evidence="1 2">
    <name type="scientific">Pseudomonas kilonensis</name>
    <dbReference type="NCBI Taxonomy" id="132476"/>
    <lineage>
        <taxon>Bacteria</taxon>
        <taxon>Pseudomonadati</taxon>
        <taxon>Pseudomonadota</taxon>
        <taxon>Gammaproteobacteria</taxon>
        <taxon>Pseudomonadales</taxon>
        <taxon>Pseudomonadaceae</taxon>
        <taxon>Pseudomonas</taxon>
    </lineage>
</organism>
<evidence type="ECO:0000313" key="1">
    <source>
        <dbReference type="EMBL" id="KKA07071.1"/>
    </source>
</evidence>
<proteinExistence type="predicted"/>
<dbReference type="AlphaFoldDB" id="A0A0F4XMN2"/>
<dbReference type="PATRIC" id="fig|132476.4.peg.1070"/>
<gene>
    <name evidence="1" type="ORF">VP02_14845</name>
</gene>
<dbReference type="EMBL" id="JZXC01000013">
    <property type="protein sequence ID" value="KKA07071.1"/>
    <property type="molecule type" value="Genomic_DNA"/>
</dbReference>